<reference evidence="2" key="1">
    <citation type="submission" date="2023-01" db="EMBL/GenBank/DDBJ databases">
        <title>Whole genome sequence of Paucibacter sp. S2-9 isolated from pond sediment.</title>
        <authorList>
            <person name="Jung J.Y."/>
        </authorList>
    </citation>
    <scope>NUCLEOTIDE SEQUENCE</scope>
    <source>
        <strain evidence="2">S2-9</strain>
    </source>
</reference>
<dbReference type="AlphaFoldDB" id="A0AA95NEN4"/>
<evidence type="ECO:0000313" key="2">
    <source>
        <dbReference type="EMBL" id="WIT13677.1"/>
    </source>
</evidence>
<name>A0AA95NEN4_9BURK</name>
<protein>
    <submittedName>
        <fullName evidence="2">Glutaminyl-peptide cyclotransferase</fullName>
    </submittedName>
</protein>
<dbReference type="EMBL" id="CP116346">
    <property type="protein sequence ID" value="WIT13677.1"/>
    <property type="molecule type" value="Genomic_DNA"/>
</dbReference>
<proteinExistence type="predicted"/>
<dbReference type="PANTHER" id="PTHR31270">
    <property type="entry name" value="GLUTAMINYL-PEPTIDE CYCLOTRANSFERASE"/>
    <property type="match status" value="1"/>
</dbReference>
<dbReference type="KEGG" id="pais:PFX98_08675"/>
<feature type="chain" id="PRO_5041651047" evidence="1">
    <location>
        <begin position="28"/>
        <end position="262"/>
    </location>
</feature>
<feature type="signal peptide" evidence="1">
    <location>
        <begin position="1"/>
        <end position="27"/>
    </location>
</feature>
<dbReference type="PANTHER" id="PTHR31270:SF1">
    <property type="entry name" value="GLUTAMINYL-PEPTIDE CYCLOTRANSFERASE"/>
    <property type="match status" value="1"/>
</dbReference>
<gene>
    <name evidence="2" type="ORF">PFX98_08675</name>
</gene>
<keyword evidence="1" id="KW-0732">Signal</keyword>
<accession>A0AA95NEN4</accession>
<dbReference type="SUPFAM" id="SSF50969">
    <property type="entry name" value="YVTN repeat-like/Quinoprotein amine dehydrogenase"/>
    <property type="match status" value="1"/>
</dbReference>
<dbReference type="InterPro" id="IPR011044">
    <property type="entry name" value="Quino_amine_DH_bsu"/>
</dbReference>
<dbReference type="InterPro" id="IPR007788">
    <property type="entry name" value="QCT"/>
</dbReference>
<dbReference type="InterPro" id="IPR015943">
    <property type="entry name" value="WD40/YVTN_repeat-like_dom_sf"/>
</dbReference>
<organism evidence="2 3">
    <name type="scientific">Paucibacter sediminis</name>
    <dbReference type="NCBI Taxonomy" id="3019553"/>
    <lineage>
        <taxon>Bacteria</taxon>
        <taxon>Pseudomonadati</taxon>
        <taxon>Pseudomonadota</taxon>
        <taxon>Betaproteobacteria</taxon>
        <taxon>Burkholderiales</taxon>
        <taxon>Sphaerotilaceae</taxon>
        <taxon>Roseateles</taxon>
    </lineage>
</organism>
<dbReference type="Pfam" id="PF05096">
    <property type="entry name" value="Glu_cyclase_2"/>
    <property type="match status" value="1"/>
</dbReference>
<dbReference type="GO" id="GO:0016603">
    <property type="term" value="F:glutaminyl-peptide cyclotransferase activity"/>
    <property type="evidence" value="ECO:0007669"/>
    <property type="project" value="InterPro"/>
</dbReference>
<dbReference type="Proteomes" id="UP001177769">
    <property type="component" value="Chromosome"/>
</dbReference>
<dbReference type="RefSeq" id="WP_285234797.1">
    <property type="nucleotide sequence ID" value="NZ_CP116346.1"/>
</dbReference>
<evidence type="ECO:0000256" key="1">
    <source>
        <dbReference type="SAM" id="SignalP"/>
    </source>
</evidence>
<sequence>MHCLNFKTRFLALLATCLLLATAAATAQRLRLPVYDAVVVNSYPHDPEAFTQGLLWRDGVLYESTGLNGHSSIRKVQLESGRVLQKQDIPQQYFGEGMTAWKDELYSITWQSQVGFVWDLRSFKLKRQFSYPGEGWGLTHDEHHLILSDGTPTLRFFDPASMKEVRRVQVTALGRPVEQLNELEWVEGQIYANIWHSNVIVRIDPASGQVQSLIDLTGLLKPELAGQADVLNGIAYDPAKKRLFVTGKLWPRLFEIRLVPRA</sequence>
<dbReference type="Gene3D" id="2.130.10.10">
    <property type="entry name" value="YVTN repeat-like/Quinoprotein amine dehydrogenase"/>
    <property type="match status" value="1"/>
</dbReference>
<evidence type="ECO:0000313" key="3">
    <source>
        <dbReference type="Proteomes" id="UP001177769"/>
    </source>
</evidence>
<keyword evidence="3" id="KW-1185">Reference proteome</keyword>